<accession>Q21P36</accession>
<sequence>MRVSNRFKELRARLRELKLHLLPNTFSPTGDYSDRQQDRARGYRLLVHAEIESYLEDVSRETVTQAIRDWKSNQKPSIVIVSFLASYHSSWNVVEEITNEEIIQIAKSRKNVKDSVEEVIDLAQRQFTQKLKENHGVKDKNFKTLILPLGVEISSLDQTWLTNLDNFGAKRGEVAHKAKRAQGSINPKDEFDLVKSLLVGIEELDKKIVRVTTGNA</sequence>
<evidence type="ECO:0000259" key="1">
    <source>
        <dbReference type="Pfam" id="PF18735"/>
    </source>
</evidence>
<reference evidence="2 3" key="1">
    <citation type="journal article" date="2008" name="PLoS Genet.">
        <title>Complete genome sequence of the complex carbohydrate-degrading marine bacterium, Saccharophagus degradans strain 2-40 T.</title>
        <authorList>
            <person name="Weiner R.M."/>
            <person name="Taylor L.E.II."/>
            <person name="Henrissat B."/>
            <person name="Hauser L."/>
            <person name="Land M."/>
            <person name="Coutinho P.M."/>
            <person name="Rancurel C."/>
            <person name="Saunders E.H."/>
            <person name="Longmire A.G."/>
            <person name="Zhang H."/>
            <person name="Bayer E.A."/>
            <person name="Gilbert H.J."/>
            <person name="Larimer F."/>
            <person name="Zhulin I.B."/>
            <person name="Ekborg N.A."/>
            <person name="Lamed R."/>
            <person name="Richardson P.M."/>
            <person name="Borovok I."/>
            <person name="Hutcheson S."/>
        </authorList>
    </citation>
    <scope>NUCLEOTIDE SEQUENCE [LARGE SCALE GENOMIC DNA]</scope>
    <source>
        <strain evidence="3">2-40 / ATCC 43961 / DSM 17024</strain>
    </source>
</reference>
<dbReference type="KEGG" id="sde:Sde_0279"/>
<dbReference type="OrthoDB" id="4239190at2"/>
<dbReference type="HOGENOM" id="CLU_112315_0_0_6"/>
<dbReference type="AlphaFoldDB" id="Q21P36"/>
<gene>
    <name evidence="2" type="ordered locus">Sde_0279</name>
</gene>
<dbReference type="Proteomes" id="UP000001947">
    <property type="component" value="Chromosome"/>
</dbReference>
<keyword evidence="3" id="KW-1185">Reference proteome</keyword>
<evidence type="ECO:0000313" key="3">
    <source>
        <dbReference type="Proteomes" id="UP000001947"/>
    </source>
</evidence>
<dbReference type="GeneID" id="98611982"/>
<organism evidence="2 3">
    <name type="scientific">Saccharophagus degradans (strain 2-40 / ATCC 43961 / DSM 17024)</name>
    <dbReference type="NCBI Taxonomy" id="203122"/>
    <lineage>
        <taxon>Bacteria</taxon>
        <taxon>Pseudomonadati</taxon>
        <taxon>Pseudomonadota</taxon>
        <taxon>Gammaproteobacteria</taxon>
        <taxon>Cellvibrionales</taxon>
        <taxon>Cellvibrionaceae</taxon>
        <taxon>Saccharophagus</taxon>
    </lineage>
</organism>
<feature type="domain" description="RiboL-PSP-HEPN" evidence="1">
    <location>
        <begin position="9"/>
        <end position="208"/>
    </location>
</feature>
<evidence type="ECO:0000313" key="2">
    <source>
        <dbReference type="EMBL" id="ABD79543.1"/>
    </source>
</evidence>
<dbReference type="EMBL" id="CP000282">
    <property type="protein sequence ID" value="ABD79543.1"/>
    <property type="molecule type" value="Genomic_DNA"/>
</dbReference>
<dbReference type="RefSeq" id="WP_011466767.1">
    <property type="nucleotide sequence ID" value="NC_007912.1"/>
</dbReference>
<dbReference type="InterPro" id="IPR041519">
    <property type="entry name" value="HEPN_RiboL-PSP"/>
</dbReference>
<proteinExistence type="predicted"/>
<dbReference type="eggNOG" id="ENOG5033BE0">
    <property type="taxonomic scope" value="Bacteria"/>
</dbReference>
<protein>
    <recommendedName>
        <fullName evidence="1">RiboL-PSP-HEPN domain-containing protein</fullName>
    </recommendedName>
</protein>
<name>Q21P36_SACD2</name>
<dbReference type="Pfam" id="PF18735">
    <property type="entry name" value="HEPN_RiboL-PSP"/>
    <property type="match status" value="1"/>
</dbReference>